<accession>A0A9D4V529</accession>
<reference evidence="5 6" key="1">
    <citation type="submission" date="2021-01" db="EMBL/GenBank/DDBJ databases">
        <title>Adiantum capillus-veneris genome.</title>
        <authorList>
            <person name="Fang Y."/>
            <person name="Liao Q."/>
        </authorList>
    </citation>
    <scope>NUCLEOTIDE SEQUENCE [LARGE SCALE GENOMIC DNA]</scope>
    <source>
        <strain evidence="5">H3</strain>
        <tissue evidence="5">Leaf</tissue>
    </source>
</reference>
<dbReference type="SUPFAM" id="SSF47370">
    <property type="entry name" value="Bromodomain"/>
    <property type="match status" value="1"/>
</dbReference>
<keyword evidence="1 2" id="KW-0103">Bromodomain</keyword>
<name>A0A9D4V529_ADICA</name>
<evidence type="ECO:0000256" key="3">
    <source>
        <dbReference type="SAM" id="MobiDB-lite"/>
    </source>
</evidence>
<gene>
    <name evidence="5" type="ORF">GOP47_0005429</name>
</gene>
<comment type="caution">
    <text evidence="5">The sequence shown here is derived from an EMBL/GenBank/DDBJ whole genome shotgun (WGS) entry which is preliminary data.</text>
</comment>
<dbReference type="AlphaFoldDB" id="A0A9D4V529"/>
<feature type="region of interest" description="Disordered" evidence="3">
    <location>
        <begin position="87"/>
        <end position="106"/>
    </location>
</feature>
<evidence type="ECO:0000313" key="5">
    <source>
        <dbReference type="EMBL" id="KAI5079950.1"/>
    </source>
</evidence>
<feature type="region of interest" description="Disordered" evidence="3">
    <location>
        <begin position="127"/>
        <end position="233"/>
    </location>
</feature>
<keyword evidence="6" id="KW-1185">Reference proteome</keyword>
<feature type="compositionally biased region" description="Polar residues" evidence="3">
    <location>
        <begin position="144"/>
        <end position="158"/>
    </location>
</feature>
<feature type="compositionally biased region" description="Basic and acidic residues" evidence="3">
    <location>
        <begin position="169"/>
        <end position="185"/>
    </location>
</feature>
<dbReference type="InterPro" id="IPR051831">
    <property type="entry name" value="Bromodomain_contain_prot"/>
</dbReference>
<evidence type="ECO:0000256" key="1">
    <source>
        <dbReference type="ARBA" id="ARBA00023117"/>
    </source>
</evidence>
<dbReference type="PROSITE" id="PS50014">
    <property type="entry name" value="BROMODOMAIN_2"/>
    <property type="match status" value="1"/>
</dbReference>
<evidence type="ECO:0000313" key="6">
    <source>
        <dbReference type="Proteomes" id="UP000886520"/>
    </source>
</evidence>
<dbReference type="SMART" id="SM00297">
    <property type="entry name" value="BROMO"/>
    <property type="match status" value="1"/>
</dbReference>
<evidence type="ECO:0000256" key="2">
    <source>
        <dbReference type="PROSITE-ProRule" id="PRU00035"/>
    </source>
</evidence>
<dbReference type="PRINTS" id="PR00503">
    <property type="entry name" value="BROMODOMAIN"/>
</dbReference>
<dbReference type="Proteomes" id="UP000886520">
    <property type="component" value="Chromosome 5"/>
</dbReference>
<feature type="domain" description="Bromo" evidence="4">
    <location>
        <begin position="309"/>
        <end position="379"/>
    </location>
</feature>
<proteinExistence type="predicted"/>
<feature type="compositionally biased region" description="Polar residues" evidence="3">
    <location>
        <begin position="190"/>
        <end position="200"/>
    </location>
</feature>
<dbReference type="Gene3D" id="1.20.920.10">
    <property type="entry name" value="Bromodomain-like"/>
    <property type="match status" value="1"/>
</dbReference>
<dbReference type="PANTHER" id="PTHR22881">
    <property type="entry name" value="BROMODOMAIN CONTAINING PROTEIN"/>
    <property type="match status" value="1"/>
</dbReference>
<dbReference type="PROSITE" id="PS00633">
    <property type="entry name" value="BROMODOMAIN_1"/>
    <property type="match status" value="1"/>
</dbReference>
<dbReference type="OrthoDB" id="21449at2759"/>
<organism evidence="5 6">
    <name type="scientific">Adiantum capillus-veneris</name>
    <name type="common">Maidenhair fern</name>
    <dbReference type="NCBI Taxonomy" id="13818"/>
    <lineage>
        <taxon>Eukaryota</taxon>
        <taxon>Viridiplantae</taxon>
        <taxon>Streptophyta</taxon>
        <taxon>Embryophyta</taxon>
        <taxon>Tracheophyta</taxon>
        <taxon>Polypodiopsida</taxon>
        <taxon>Polypodiidae</taxon>
        <taxon>Polypodiales</taxon>
        <taxon>Pteridineae</taxon>
        <taxon>Pteridaceae</taxon>
        <taxon>Vittarioideae</taxon>
        <taxon>Adiantum</taxon>
    </lineage>
</organism>
<sequence>MVKEKISFSITQQLASELQFKLQQQHLLQQEHPKLLEQFKQQLEQEQICASSSFDSQSNSALHLPQANSAVQDQRIFCEWQDDFEEQEKGEDGRNTLSRRRRDRSKELSCDLPLEERFAAQKSRFKFEEGENWGPSQRPHEQVQRSLRQNGQEQSVLQLQEDFDGEVEPGAKRPKLSEQHLEGNRHVRSSLRSPQNSASGHQEPVSGVGGLHRTPKPPVAFANGLPPPPRLTSAASSAVLLDGQDARRLPNSTDPAAWNRPQAYSKPVSEGTGLRGGIAADPSSKTLGGSGNASLPGKKVLRGILDKLQKKDSYGAFAEPVDANEVPDYYDVIKEPMDFGTMRKRISANFYTSLGLFEKDIFAICSNAMTFNAAGTVYHRQARAIKAAAERILDALKTTGTAGADAILKQKVGAPHLKKSHKKKQPWKSWTSDYVAEPLSNVGGRGVGRASGQVFVADSYYVDWQGGAAQTSSKVNTVEKEDPTGYLARSLGLLDGRRWQLNEESRRSTYRHYSATESSALGNTVCGGPLQFVPAAFQLDFSYARSLARFAADLGPEVWKVAGEKIRRALPTGVPFGPGWVGQREAPGRPIVSMMNRTLPHGATNRTEHFSSEVGLAGVQGLGNGYKPGGAIGAPDCTGAIATANRVPMTSNLDCTVTSAAIDGQQDRDQLREIASLSQSAPRTTSTDSLARYTDQGMNCDGDIFQQNRPPYPVQATSEADDLHNFEGDPILIPGRDLDGRHCFGQVSATHSGLISTSGGPIDGLQSRLDEGG</sequence>
<dbReference type="EMBL" id="JABFUD020000005">
    <property type="protein sequence ID" value="KAI5079950.1"/>
    <property type="molecule type" value="Genomic_DNA"/>
</dbReference>
<dbReference type="PANTHER" id="PTHR22881:SF27">
    <property type="entry name" value="BROMODOMAIN CONTAINING 7_9"/>
    <property type="match status" value="1"/>
</dbReference>
<feature type="region of interest" description="Disordered" evidence="3">
    <location>
        <begin position="246"/>
        <end position="293"/>
    </location>
</feature>
<dbReference type="InterPro" id="IPR018359">
    <property type="entry name" value="Bromodomain_CS"/>
</dbReference>
<protein>
    <recommendedName>
        <fullName evidence="4">Bromo domain-containing protein</fullName>
    </recommendedName>
</protein>
<dbReference type="InterPro" id="IPR036427">
    <property type="entry name" value="Bromodomain-like_sf"/>
</dbReference>
<dbReference type="Pfam" id="PF00439">
    <property type="entry name" value="Bromodomain"/>
    <property type="match status" value="1"/>
</dbReference>
<dbReference type="InterPro" id="IPR001487">
    <property type="entry name" value="Bromodomain"/>
</dbReference>
<evidence type="ECO:0000259" key="4">
    <source>
        <dbReference type="PROSITE" id="PS50014"/>
    </source>
</evidence>